<protein>
    <submittedName>
        <fullName evidence="1">Uncharacterized protein</fullName>
    </submittedName>
</protein>
<organism evidence="1 2">
    <name type="scientific">Neisseria mucosa (strain ATCC 25996 / DSM 4631 / NCTC 10774 / M26)</name>
    <dbReference type="NCBI Taxonomy" id="546266"/>
    <lineage>
        <taxon>Bacteria</taxon>
        <taxon>Pseudomonadati</taxon>
        <taxon>Pseudomonadota</taxon>
        <taxon>Betaproteobacteria</taxon>
        <taxon>Neisseriales</taxon>
        <taxon>Neisseriaceae</taxon>
        <taxon>Neisseria</taxon>
    </lineage>
</organism>
<evidence type="ECO:0000313" key="1">
    <source>
        <dbReference type="EMBL" id="EFC88621.1"/>
    </source>
</evidence>
<reference evidence="1 2" key="1">
    <citation type="submission" date="2009-10" db="EMBL/GenBank/DDBJ databases">
        <authorList>
            <person name="Weinstock G."/>
            <person name="Sodergren E."/>
            <person name="Clifton S."/>
            <person name="Fulton L."/>
            <person name="Fulton B."/>
            <person name="Courtney L."/>
            <person name="Fronick C."/>
            <person name="Harrison M."/>
            <person name="Strong C."/>
            <person name="Farmer C."/>
            <person name="Delahaunty K."/>
            <person name="Markovic C."/>
            <person name="Hall O."/>
            <person name="Minx P."/>
            <person name="Tomlinson C."/>
            <person name="Mitreva M."/>
            <person name="Nelson J."/>
            <person name="Hou S."/>
            <person name="Wollam A."/>
            <person name="Pepin K.H."/>
            <person name="Johnson M."/>
            <person name="Bhonagiri V."/>
            <person name="Nash W.E."/>
            <person name="Warren W."/>
            <person name="Chinwalla A."/>
            <person name="Mardis E.R."/>
            <person name="Wilson R.K."/>
        </authorList>
    </citation>
    <scope>NUCLEOTIDE SEQUENCE [LARGE SCALE GENOMIC DNA]</scope>
    <source>
        <strain evidence="2">ATCC 25996 / DSM 4631 / NCTC 10774 / M26</strain>
    </source>
</reference>
<gene>
    <name evidence="1" type="ORF">NEIMUCOT_05004</name>
</gene>
<comment type="caution">
    <text evidence="1">The sequence shown here is derived from an EMBL/GenBank/DDBJ whole genome shotgun (WGS) entry which is preliminary data.</text>
</comment>
<sequence length="44" mass="4860">MPITTGNPPANHPASRLIPTLIHYKLSDDPNTQRSSENIIYTNA</sequence>
<accession>D2ZWK7</accession>
<dbReference type="Proteomes" id="UP000003344">
    <property type="component" value="Unassembled WGS sequence"/>
</dbReference>
<evidence type="ECO:0000313" key="2">
    <source>
        <dbReference type="Proteomes" id="UP000003344"/>
    </source>
</evidence>
<name>D2ZWK7_NEIM2</name>
<dbReference type="EMBL" id="ACDX02000007">
    <property type="protein sequence ID" value="EFC88621.1"/>
    <property type="molecule type" value="Genomic_DNA"/>
</dbReference>
<dbReference type="AlphaFoldDB" id="D2ZWK7"/>
<proteinExistence type="predicted"/>